<dbReference type="InterPro" id="IPR002829">
    <property type="entry name" value="DUF116"/>
</dbReference>
<dbReference type="Proteomes" id="UP000510821">
    <property type="component" value="Chromosome"/>
</dbReference>
<gene>
    <name evidence="1" type="ORF">Sv326_0737</name>
</gene>
<dbReference type="Pfam" id="PF01976">
    <property type="entry name" value="DUF116"/>
    <property type="match status" value="1"/>
</dbReference>
<evidence type="ECO:0000313" key="1">
    <source>
        <dbReference type="EMBL" id="QLJ52912.1"/>
    </source>
</evidence>
<proteinExistence type="predicted"/>
<dbReference type="PIRSF" id="PIRSF006594">
    <property type="entry name" value="UCP006594"/>
    <property type="match status" value="1"/>
</dbReference>
<dbReference type="KEGG" id="flt:Sv326_0737"/>
<reference evidence="2" key="1">
    <citation type="submission" date="2020-07" db="EMBL/GenBank/DDBJ databases">
        <title>Metabolic diversity and evolutionary history of the archaeal phylum ###Micrarchaeota### uncovered from a freshwater lake metagenome.</title>
        <authorList>
            <person name="Kadnikov V.V."/>
            <person name="Savvichev A.S."/>
            <person name="Mardanov A.V."/>
            <person name="Beletsky A.V."/>
            <person name="Chupakov A.V."/>
            <person name="Kokryatskaya N.M."/>
            <person name="Pimenov N.V."/>
            <person name="Ravin N.V."/>
        </authorList>
    </citation>
    <scope>NUCLEOTIDE SEQUENCE [LARGE SCALE GENOMIC DNA]</scope>
</reference>
<protein>
    <recommendedName>
        <fullName evidence="3">DUF116 domain-containing protein</fullName>
    </recommendedName>
</protein>
<dbReference type="AlphaFoldDB" id="A0A7D5XHM9"/>
<name>A0A7D5XHM9_FERL1</name>
<dbReference type="PANTHER" id="PTHR43801">
    <property type="entry name" value="NUCLEOTIDE-BINDING PROTEIN-RELATED"/>
    <property type="match status" value="1"/>
</dbReference>
<accession>A0A7D5XHM9</accession>
<evidence type="ECO:0000313" key="2">
    <source>
        <dbReference type="Proteomes" id="UP000510821"/>
    </source>
</evidence>
<organism evidence="1 2">
    <name type="scientific">Fermentimicrarchaeum limneticum</name>
    <dbReference type="NCBI Taxonomy" id="2795018"/>
    <lineage>
        <taxon>Archaea</taxon>
        <taxon>Candidatus Micrarchaeota</taxon>
        <taxon>Candidatus Fermentimicrarchaeales</taxon>
        <taxon>Candidatus Fermentimicrarchaeaceae</taxon>
        <taxon>Candidatus Fermentimicrarchaeum</taxon>
    </lineage>
</organism>
<sequence length="193" mass="21648">MAEKEPLKDDGIKLKIRDFVARATAVGLHTSISDIANRIGKEVGVLDEKWVKYTTIEFHNGLNKDFYKAVPKKDRVVFIPHCLRDMKECKMPIDEDGYHCLKCGKCVINDIVKECEKNGMKYFIVGGGSQVINIVNKHKPKAFLGIACFNELEMAIEKLGGGSKFPGQGVMLKKDGCVNTKVDIEEVREKINM</sequence>
<dbReference type="PANTHER" id="PTHR43801:SF1">
    <property type="entry name" value="POLYPRENYL SYNTHETASE"/>
    <property type="match status" value="1"/>
</dbReference>
<dbReference type="EMBL" id="CP058998">
    <property type="protein sequence ID" value="QLJ52912.1"/>
    <property type="molecule type" value="Genomic_DNA"/>
</dbReference>
<evidence type="ECO:0008006" key="3">
    <source>
        <dbReference type="Google" id="ProtNLM"/>
    </source>
</evidence>